<dbReference type="PROSITE" id="PS00138">
    <property type="entry name" value="SUBTILASE_SER"/>
    <property type="match status" value="1"/>
</dbReference>
<dbReference type="CDD" id="cd04059">
    <property type="entry name" value="Peptidases_S8_Protein_convertases_Kexins_Furin-like"/>
    <property type="match status" value="1"/>
</dbReference>
<dbReference type="InterPro" id="IPR000209">
    <property type="entry name" value="Peptidase_S8/S53_dom"/>
</dbReference>
<proteinExistence type="inferred from homology"/>
<dbReference type="PRINTS" id="PR00723">
    <property type="entry name" value="SUBTILISIN"/>
</dbReference>
<dbReference type="PROSITE" id="PS51892">
    <property type="entry name" value="SUBTILASE"/>
    <property type="match status" value="1"/>
</dbReference>
<keyword evidence="9" id="KW-1185">Reference proteome</keyword>
<feature type="domain" description="Peptidase S8/S53" evidence="7">
    <location>
        <begin position="35"/>
        <end position="225"/>
    </location>
</feature>
<dbReference type="PANTHER" id="PTHR42884:SF14">
    <property type="entry name" value="NEUROENDOCRINE CONVERTASE 1"/>
    <property type="match status" value="1"/>
</dbReference>
<keyword evidence="4" id="KW-0720">Serine protease</keyword>
<organism evidence="8 9">
    <name type="scientific">Geodia barretti</name>
    <name type="common">Barrett's horny sponge</name>
    <dbReference type="NCBI Taxonomy" id="519541"/>
    <lineage>
        <taxon>Eukaryota</taxon>
        <taxon>Metazoa</taxon>
        <taxon>Porifera</taxon>
        <taxon>Demospongiae</taxon>
        <taxon>Heteroscleromorpha</taxon>
        <taxon>Tetractinellida</taxon>
        <taxon>Astrophorina</taxon>
        <taxon>Geodiidae</taxon>
        <taxon>Geodia</taxon>
    </lineage>
</organism>
<dbReference type="InterPro" id="IPR036852">
    <property type="entry name" value="Peptidase_S8/S53_dom_sf"/>
</dbReference>
<dbReference type="EMBL" id="CASHTH010000879">
    <property type="protein sequence ID" value="CAI8008638.1"/>
    <property type="molecule type" value="Genomic_DNA"/>
</dbReference>
<comment type="caution">
    <text evidence="8">The sequence shown here is derived from an EMBL/GenBank/DDBJ whole genome shotgun (WGS) entry which is preliminary data.</text>
</comment>
<dbReference type="InterPro" id="IPR022398">
    <property type="entry name" value="Peptidase_S8_His-AS"/>
</dbReference>
<dbReference type="Gene3D" id="3.40.50.200">
    <property type="entry name" value="Peptidase S8/S53 domain"/>
    <property type="match status" value="1"/>
</dbReference>
<dbReference type="GO" id="GO:0000139">
    <property type="term" value="C:Golgi membrane"/>
    <property type="evidence" value="ECO:0007669"/>
    <property type="project" value="TreeGrafter"/>
</dbReference>
<evidence type="ECO:0000256" key="6">
    <source>
        <dbReference type="SAM" id="SignalP"/>
    </source>
</evidence>
<evidence type="ECO:0000256" key="2">
    <source>
        <dbReference type="ARBA" id="ARBA00022670"/>
    </source>
</evidence>
<keyword evidence="3" id="KW-0378">Hydrolase</keyword>
<evidence type="ECO:0000256" key="5">
    <source>
        <dbReference type="PROSITE-ProRule" id="PRU01240"/>
    </source>
</evidence>
<evidence type="ECO:0000256" key="4">
    <source>
        <dbReference type="ARBA" id="ARBA00022825"/>
    </source>
</evidence>
<keyword evidence="2" id="KW-0645">Protease</keyword>
<dbReference type="PROSITE" id="PS00137">
    <property type="entry name" value="SUBTILASE_HIS"/>
    <property type="match status" value="1"/>
</dbReference>
<evidence type="ECO:0000259" key="7">
    <source>
        <dbReference type="Pfam" id="PF00082"/>
    </source>
</evidence>
<feature type="signal peptide" evidence="6">
    <location>
        <begin position="1"/>
        <end position="29"/>
    </location>
</feature>
<dbReference type="InterPro" id="IPR034182">
    <property type="entry name" value="Kexin/furin"/>
</dbReference>
<dbReference type="InterPro" id="IPR015500">
    <property type="entry name" value="Peptidase_S8_subtilisin-rel"/>
</dbReference>
<dbReference type="Pfam" id="PF00082">
    <property type="entry name" value="Peptidase_S8"/>
    <property type="match status" value="1"/>
</dbReference>
<name>A0AA35RBY8_GEOBA</name>
<evidence type="ECO:0000256" key="3">
    <source>
        <dbReference type="ARBA" id="ARBA00022801"/>
    </source>
</evidence>
<dbReference type="AlphaFoldDB" id="A0AA35RBY8"/>
<dbReference type="GO" id="GO:0016485">
    <property type="term" value="P:protein processing"/>
    <property type="evidence" value="ECO:0007669"/>
    <property type="project" value="TreeGrafter"/>
</dbReference>
<dbReference type="PANTHER" id="PTHR42884">
    <property type="entry name" value="PROPROTEIN CONVERTASE SUBTILISIN/KEXIN-RELATED"/>
    <property type="match status" value="1"/>
</dbReference>
<protein>
    <submittedName>
        <fullName evidence="8">Neuroendocrine convertase 1</fullName>
    </submittedName>
</protein>
<dbReference type="InterPro" id="IPR023828">
    <property type="entry name" value="Peptidase_S8_Ser-AS"/>
</dbReference>
<evidence type="ECO:0000313" key="9">
    <source>
        <dbReference type="Proteomes" id="UP001174909"/>
    </source>
</evidence>
<evidence type="ECO:0000313" key="8">
    <source>
        <dbReference type="EMBL" id="CAI8008638.1"/>
    </source>
</evidence>
<feature type="chain" id="PRO_5041202522" evidence="6">
    <location>
        <begin position="30"/>
        <end position="238"/>
    </location>
</feature>
<dbReference type="GO" id="GO:0004252">
    <property type="term" value="F:serine-type endopeptidase activity"/>
    <property type="evidence" value="ECO:0007669"/>
    <property type="project" value="InterPro"/>
</dbReference>
<keyword evidence="6" id="KW-0732">Signal</keyword>
<comment type="similarity">
    <text evidence="1">Belongs to the peptidase S8 family. Furin subfamily.</text>
</comment>
<comment type="caution">
    <text evidence="5">Lacks conserved residue(s) required for the propagation of feature annotation.</text>
</comment>
<gene>
    <name evidence="8" type="ORF">GBAR_LOCUS5905</name>
</gene>
<reference evidence="8" key="1">
    <citation type="submission" date="2023-03" db="EMBL/GenBank/DDBJ databases">
        <authorList>
            <person name="Steffen K."/>
            <person name="Cardenas P."/>
        </authorList>
    </citation>
    <scope>NUCLEOTIDE SEQUENCE</scope>
</reference>
<dbReference type="SUPFAM" id="SSF52743">
    <property type="entry name" value="Subtilisin-like"/>
    <property type="match status" value="1"/>
</dbReference>
<dbReference type="Proteomes" id="UP001174909">
    <property type="component" value="Unassembled WGS sequence"/>
</dbReference>
<accession>A0AA35RBY8</accession>
<dbReference type="GO" id="GO:0005802">
    <property type="term" value="C:trans-Golgi network"/>
    <property type="evidence" value="ECO:0007669"/>
    <property type="project" value="TreeGrafter"/>
</dbReference>
<sequence>MMGWTLLMQTCLITLLLKWLMTLFKMIKTHPAISPSHGTSVGGIIGSVKNNDVCGVGIAHEVNLGGLALLGAGTDMNEASSLTFENDIVDVYSNSWGPFDDGNTVDGPGTLTRIAFETGTTEGRGGKGSIYVWANGNGGSDDDCAADGYAISPYTISVGALGVDGYPSPFDEVCSAKLVTAYVTNPFGNSAVTSTAVGGGCTESFGGTSAATPMVSGIIALTLEAKYVPKMCVSCKKC</sequence>
<evidence type="ECO:0000256" key="1">
    <source>
        <dbReference type="ARBA" id="ARBA00005325"/>
    </source>
</evidence>